<organism evidence="1 2">
    <name type="scientific">Caballeronia mineralivorans PML1(12)</name>
    <dbReference type="NCBI Taxonomy" id="908627"/>
    <lineage>
        <taxon>Bacteria</taxon>
        <taxon>Pseudomonadati</taxon>
        <taxon>Pseudomonadota</taxon>
        <taxon>Betaproteobacteria</taxon>
        <taxon>Burkholderiales</taxon>
        <taxon>Burkholderiaceae</taxon>
        <taxon>Caballeronia</taxon>
    </lineage>
</organism>
<protein>
    <submittedName>
        <fullName evidence="1">Uncharacterized protein</fullName>
    </submittedName>
</protein>
<dbReference type="Proteomes" id="UP000035963">
    <property type="component" value="Unassembled WGS sequence"/>
</dbReference>
<gene>
    <name evidence="1" type="ORF">EOS_16490</name>
</gene>
<keyword evidence="2" id="KW-1185">Reference proteome</keyword>
<dbReference type="EMBL" id="AEJF01000105">
    <property type="protein sequence ID" value="KLU25138.1"/>
    <property type="molecule type" value="Genomic_DNA"/>
</dbReference>
<evidence type="ECO:0000313" key="1">
    <source>
        <dbReference type="EMBL" id="KLU25138.1"/>
    </source>
</evidence>
<sequence>MRSNDDFSIQGNHSYRTFVAEYPTASSFRQMVKHKDTYLKYRDFRFAKVDILRGGQWEYDFSADSAQSHISAPAPHLIQHLALHWDRQTGWLESEGALAAFSLEQEHRHGLYVRRDLLDRYLTNTCPACCVSKYAQTRKDGSCTVGRLVISPL</sequence>
<comment type="caution">
    <text evidence="1">The sequence shown here is derived from an EMBL/GenBank/DDBJ whole genome shotgun (WGS) entry which is preliminary data.</text>
</comment>
<evidence type="ECO:0000313" key="2">
    <source>
        <dbReference type="Proteomes" id="UP000035963"/>
    </source>
</evidence>
<dbReference type="AlphaFoldDB" id="A0A0J1FYV8"/>
<name>A0A0J1FYV8_9BURK</name>
<accession>A0A0J1FYV8</accession>
<reference evidence="1 2" key="1">
    <citation type="journal article" date="2015" name="Genome Announc.">
        <title>Draft Genome Sequence of Burkholderia sp. Strain PML1(12), an Ectomycorrhizosphere-Inhabiting Bacterium with Effective Mineral-Weathering Ability.</title>
        <authorList>
            <person name="Uroz S."/>
            <person name="Oger P."/>
        </authorList>
    </citation>
    <scope>NUCLEOTIDE SEQUENCE [LARGE SCALE GENOMIC DNA]</scope>
    <source>
        <strain evidence="2">PML1(12)</strain>
    </source>
</reference>
<dbReference type="PATRIC" id="fig|908627.4.peg.3688"/>
<proteinExistence type="predicted"/>